<name>A0A542XP65_SALAC</name>
<evidence type="ECO:0000256" key="2">
    <source>
        <dbReference type="SAM" id="SignalP"/>
    </source>
</evidence>
<dbReference type="EMBL" id="BOQM01000022">
    <property type="protein sequence ID" value="GIM86303.1"/>
    <property type="molecule type" value="Genomic_DNA"/>
</dbReference>
<feature type="chain" id="PRO_5022137730" description="Lipoprotein" evidence="2">
    <location>
        <begin position="24"/>
        <end position="162"/>
    </location>
</feature>
<dbReference type="PROSITE" id="PS51257">
    <property type="entry name" value="PROKAR_LIPOPROTEIN"/>
    <property type="match status" value="1"/>
</dbReference>
<dbReference type="GeneID" id="93772046"/>
<feature type="signal peptide" evidence="2">
    <location>
        <begin position="1"/>
        <end position="23"/>
    </location>
</feature>
<organism evidence="4 5">
    <name type="scientific">Salinispora arenicola</name>
    <dbReference type="NCBI Taxonomy" id="168697"/>
    <lineage>
        <taxon>Bacteria</taxon>
        <taxon>Bacillati</taxon>
        <taxon>Actinomycetota</taxon>
        <taxon>Actinomycetes</taxon>
        <taxon>Micromonosporales</taxon>
        <taxon>Micromonosporaceae</taxon>
        <taxon>Salinispora</taxon>
    </lineage>
</organism>
<evidence type="ECO:0000313" key="3">
    <source>
        <dbReference type="EMBL" id="GIM86303.1"/>
    </source>
</evidence>
<dbReference type="EMBL" id="VFOL01000001">
    <property type="protein sequence ID" value="TQL37651.1"/>
    <property type="molecule type" value="Genomic_DNA"/>
</dbReference>
<accession>A0A542XP65</accession>
<sequence length="162" mass="16412">MLKTNLFRALLIPAAILALTACGGEDDSTSTTSASPTTDPTTASSSVPPAAATGKSDKELCETANKISMNLRQSLLDAVSAGQEPTTEMFQEIFTGLATEFATLAASGNADSEVTAALTTYSAEAGKAASAADLEAADNPTFEKATDAAIEACQKAGVEVDL</sequence>
<evidence type="ECO:0008006" key="7">
    <source>
        <dbReference type="Google" id="ProtNLM"/>
    </source>
</evidence>
<dbReference type="Proteomes" id="UP000315983">
    <property type="component" value="Unassembled WGS sequence"/>
</dbReference>
<evidence type="ECO:0000256" key="1">
    <source>
        <dbReference type="SAM" id="MobiDB-lite"/>
    </source>
</evidence>
<evidence type="ECO:0000313" key="5">
    <source>
        <dbReference type="Proteomes" id="UP000315983"/>
    </source>
</evidence>
<gene>
    <name evidence="4" type="ORF">FB564_2820</name>
    <name evidence="3" type="ORF">Sar04_30390</name>
</gene>
<evidence type="ECO:0000313" key="4">
    <source>
        <dbReference type="EMBL" id="TQL37651.1"/>
    </source>
</evidence>
<keyword evidence="2" id="KW-0732">Signal</keyword>
<keyword evidence="6" id="KW-1185">Reference proteome</keyword>
<proteinExistence type="predicted"/>
<reference evidence="3 6" key="2">
    <citation type="submission" date="2021-03" db="EMBL/GenBank/DDBJ databases">
        <title>Whole genome shotgun sequence of Salinispora arenicola NBRC 105043.</title>
        <authorList>
            <person name="Komaki H."/>
            <person name="Tamura T."/>
        </authorList>
    </citation>
    <scope>NUCLEOTIDE SEQUENCE [LARGE SCALE GENOMIC DNA]</scope>
    <source>
        <strain evidence="3 6">NBRC 105043</strain>
    </source>
</reference>
<reference evidence="4 5" key="1">
    <citation type="submission" date="2019-06" db="EMBL/GenBank/DDBJ databases">
        <title>Sequencing the genomes of 1000 actinobacteria strains.</title>
        <authorList>
            <person name="Klenk H.-P."/>
        </authorList>
    </citation>
    <scope>NUCLEOTIDE SEQUENCE [LARGE SCALE GENOMIC DNA]</scope>
    <source>
        <strain evidence="4 5">DSM 44819</strain>
    </source>
</reference>
<dbReference type="RefSeq" id="WP_018800376.1">
    <property type="nucleotide sequence ID" value="NZ_BOQM01000022.1"/>
</dbReference>
<dbReference type="Proteomes" id="UP000677457">
    <property type="component" value="Unassembled WGS sequence"/>
</dbReference>
<evidence type="ECO:0000313" key="6">
    <source>
        <dbReference type="Proteomes" id="UP000677457"/>
    </source>
</evidence>
<feature type="region of interest" description="Disordered" evidence="1">
    <location>
        <begin position="26"/>
        <end position="58"/>
    </location>
</feature>
<comment type="caution">
    <text evidence="4">The sequence shown here is derived from an EMBL/GenBank/DDBJ whole genome shotgun (WGS) entry which is preliminary data.</text>
</comment>
<feature type="compositionally biased region" description="Low complexity" evidence="1">
    <location>
        <begin position="29"/>
        <end position="53"/>
    </location>
</feature>
<protein>
    <recommendedName>
        <fullName evidence="7">Lipoprotein</fullName>
    </recommendedName>
</protein>
<dbReference type="AlphaFoldDB" id="A0A542XP65"/>